<keyword evidence="3" id="KW-1185">Reference proteome</keyword>
<dbReference type="OrthoDB" id="9809324at2"/>
<evidence type="ECO:0000313" key="3">
    <source>
        <dbReference type="Proteomes" id="UP000186351"/>
    </source>
</evidence>
<accession>A0A1B1S949</accession>
<dbReference type="EMBL" id="CP015402">
    <property type="protein sequence ID" value="ANU63321.1"/>
    <property type="molecule type" value="Genomic_DNA"/>
</dbReference>
<dbReference type="Pfam" id="PF13304">
    <property type="entry name" value="AAA_21"/>
    <property type="match status" value="1"/>
</dbReference>
<dbReference type="GO" id="GO:0005524">
    <property type="term" value="F:ATP binding"/>
    <property type="evidence" value="ECO:0007669"/>
    <property type="project" value="InterPro"/>
</dbReference>
<dbReference type="RefSeq" id="WP_068960664.1">
    <property type="nucleotide sequence ID" value="NZ_CAJTAP010000039.1"/>
</dbReference>
<dbReference type="AlphaFoldDB" id="A0A1B1S949"/>
<name>A0A1B1S949_9BACT</name>
<dbReference type="GO" id="GO:0016887">
    <property type="term" value="F:ATP hydrolysis activity"/>
    <property type="evidence" value="ECO:0007669"/>
    <property type="project" value="InterPro"/>
</dbReference>
<proteinExistence type="predicted"/>
<evidence type="ECO:0000313" key="2">
    <source>
        <dbReference type="EMBL" id="ANU63321.1"/>
    </source>
</evidence>
<dbReference type="InterPro" id="IPR027417">
    <property type="entry name" value="P-loop_NTPase"/>
</dbReference>
<dbReference type="PANTHER" id="PTHR40396:SF1">
    <property type="entry name" value="ATPASE AAA-TYPE CORE DOMAIN-CONTAINING PROTEIN"/>
    <property type="match status" value="1"/>
</dbReference>
<evidence type="ECO:0000259" key="1">
    <source>
        <dbReference type="Pfam" id="PF13304"/>
    </source>
</evidence>
<dbReference type="GeneID" id="65536406"/>
<organism evidence="2 3">
    <name type="scientific">Muribaculum intestinale</name>
    <dbReference type="NCBI Taxonomy" id="1796646"/>
    <lineage>
        <taxon>Bacteria</taxon>
        <taxon>Pseudomonadati</taxon>
        <taxon>Bacteroidota</taxon>
        <taxon>Bacteroidia</taxon>
        <taxon>Bacteroidales</taxon>
        <taxon>Muribaculaceae</taxon>
        <taxon>Muribaculum</taxon>
    </lineage>
</organism>
<dbReference type="SUPFAM" id="SSF52540">
    <property type="entry name" value="P-loop containing nucleoside triphosphate hydrolases"/>
    <property type="match status" value="1"/>
</dbReference>
<reference evidence="3" key="1">
    <citation type="submission" date="2016-04" db="EMBL/GenBank/DDBJ databases">
        <title>Complete Genome Sequences of Twelve Strains of a Stable Defined Moderately Diverse Mouse Microbiota 2 (sDMDMm2).</title>
        <authorList>
            <person name="Uchimura Y."/>
            <person name="Wyss M."/>
            <person name="Brugiroux S."/>
            <person name="Limenitakis J.P."/>
            <person name="Stecher B."/>
            <person name="McCoy K.D."/>
            <person name="Macpherson A.J."/>
        </authorList>
    </citation>
    <scope>NUCLEOTIDE SEQUENCE [LARGE SCALE GENOMIC DNA]</scope>
    <source>
        <strain evidence="3">YL27</strain>
    </source>
</reference>
<gene>
    <name evidence="2" type="ORF">A4V02_06010</name>
</gene>
<dbReference type="STRING" id="1796646.A4V02_06010"/>
<dbReference type="PANTHER" id="PTHR40396">
    <property type="entry name" value="ATPASE-LIKE PROTEIN"/>
    <property type="match status" value="1"/>
</dbReference>
<dbReference type="Gene3D" id="3.40.50.300">
    <property type="entry name" value="P-loop containing nucleotide triphosphate hydrolases"/>
    <property type="match status" value="1"/>
</dbReference>
<feature type="domain" description="ATPase AAA-type core" evidence="1">
    <location>
        <begin position="47"/>
        <end position="335"/>
    </location>
</feature>
<dbReference type="Proteomes" id="UP000186351">
    <property type="component" value="Chromosome"/>
</dbReference>
<accession>A0A1Z2XJI0</accession>
<dbReference type="InterPro" id="IPR003959">
    <property type="entry name" value="ATPase_AAA_core"/>
</dbReference>
<protein>
    <recommendedName>
        <fullName evidence="1">ATPase AAA-type core domain-containing protein</fullName>
    </recommendedName>
</protein>
<dbReference type="KEGG" id="pary:A4V02_06010"/>
<sequence length="399" mass="46074">MIREFWTENYLSIRERQTMNFETDGDDENWMSAEISKGVHLGRVGIIFGANASGKSNMLKAMQNAFELMFIDRKDRNERVHSEMPFALIKNQPTKMFVSFYADGIRYDYMISYLGSHIIREELNYYPNKSKSLFYEREFVGEDRQCEIKFGTSIGIKAKTLRVLKEHTLNNHSVLSTYGKVSLPEDACKIAALYNWIKSHVHGVSNDGESLVSLLKEVSQDEKKKEFFIQMLKKADFNISNFSVISDGVENHVEFVNTSDEGNFMLPLSTQSAGTIKYLVDLNYLYNAITGDHIYMLDELGEDLHYDLLLYYIQVFLANSCQSQLFFTTQEMTLLSEDQFNENRQSVWFVEKSSETAASEYTRADKLGLRREHSLYNSYRIGRFGSKPVLGSPFVLNQE</sequence>